<keyword evidence="2" id="KW-1133">Transmembrane helix</keyword>
<accession>J7LBJ1</accession>
<keyword evidence="2" id="KW-0812">Transmembrane</keyword>
<dbReference type="AlphaFoldDB" id="J7LBJ1"/>
<evidence type="ECO:0000313" key="3">
    <source>
        <dbReference type="EMBL" id="AFR07862.1"/>
    </source>
</evidence>
<protein>
    <submittedName>
        <fullName evidence="3">Uncharacterized protein</fullName>
    </submittedName>
</protein>
<gene>
    <name evidence="3" type="ordered locus">B005_0582</name>
</gene>
<feature type="region of interest" description="Disordered" evidence="1">
    <location>
        <begin position="1"/>
        <end position="36"/>
    </location>
</feature>
<keyword evidence="2" id="KW-0472">Membrane</keyword>
<dbReference type="Proteomes" id="UP000003779">
    <property type="component" value="Chromosome"/>
</dbReference>
<dbReference type="HOGENOM" id="CLU_2586160_0_0_11"/>
<dbReference type="EMBL" id="CP003788">
    <property type="protein sequence ID" value="AFR07862.1"/>
    <property type="molecule type" value="Genomic_DNA"/>
</dbReference>
<evidence type="ECO:0000313" key="4">
    <source>
        <dbReference type="Proteomes" id="UP000003779"/>
    </source>
</evidence>
<proteinExistence type="predicted"/>
<evidence type="ECO:0000256" key="1">
    <source>
        <dbReference type="SAM" id="MobiDB-lite"/>
    </source>
</evidence>
<evidence type="ECO:0000256" key="2">
    <source>
        <dbReference type="SAM" id="Phobius"/>
    </source>
</evidence>
<organism evidence="3 4">
    <name type="scientific">Nocardiopsis alba (strain ATCC BAA-2165 / BE74)</name>
    <dbReference type="NCBI Taxonomy" id="1205910"/>
    <lineage>
        <taxon>Bacteria</taxon>
        <taxon>Bacillati</taxon>
        <taxon>Actinomycetota</taxon>
        <taxon>Actinomycetes</taxon>
        <taxon>Streptosporangiales</taxon>
        <taxon>Nocardiopsidaceae</taxon>
        <taxon>Nocardiopsis</taxon>
    </lineage>
</organism>
<feature type="transmembrane region" description="Helical" evidence="2">
    <location>
        <begin position="40"/>
        <end position="62"/>
    </location>
</feature>
<name>J7LBJ1_NOCAA</name>
<reference evidence="3 4" key="1">
    <citation type="journal article" date="2012" name="J. Bacteriol.">
        <title>Whole-Genome Sequence of Nocardiopsis alba Strain ATCC BAA-2165, Associated with Honeybees.</title>
        <authorList>
            <person name="Qiao J."/>
            <person name="Chen L."/>
            <person name="Li Y."/>
            <person name="Wang J."/>
            <person name="Zhang W."/>
            <person name="Chen S."/>
        </authorList>
    </citation>
    <scope>NUCLEOTIDE SEQUENCE [LARGE SCALE GENOMIC DNA]</scope>
    <source>
        <strain evidence="4">ATCC BAA-2165 / BE74</strain>
    </source>
</reference>
<dbReference type="STRING" id="1205910.B005_0582"/>
<reference evidence="4" key="2">
    <citation type="submission" date="2012-08" db="EMBL/GenBank/DDBJ databases">
        <title>Whole-genome sequence of Nocardiopsis alba strain ATCC BAA-2165 associated with honeybees.</title>
        <authorList>
            <person name="Qiao J."/>
            <person name="Chen L."/>
            <person name="Li Y."/>
            <person name="Wang J."/>
            <person name="Zhang W."/>
            <person name="Chen S."/>
        </authorList>
    </citation>
    <scope>NUCLEOTIDE SEQUENCE [LARGE SCALE GENOMIC DNA]</scope>
    <source>
        <strain evidence="4">ATCC BAA-2165 / BE74</strain>
    </source>
</reference>
<feature type="compositionally biased region" description="Basic and acidic residues" evidence="1">
    <location>
        <begin position="1"/>
        <end position="32"/>
    </location>
</feature>
<dbReference type="KEGG" id="nal:B005_0582"/>
<sequence>MTRGDTRAPDFSSDGRRFESCRVRHESPDQTRHTRTPQGVLVAVLAISCLLIEGLVTDWSALLITRDLGAEPAQGAGRWP</sequence>